<protein>
    <submittedName>
        <fullName evidence="1">Uncharacterized protein</fullName>
    </submittedName>
</protein>
<gene>
    <name evidence="1" type="ORF">H634G_11616</name>
</gene>
<dbReference type="Proteomes" id="UP000054544">
    <property type="component" value="Unassembled WGS sequence"/>
</dbReference>
<evidence type="ECO:0000313" key="1">
    <source>
        <dbReference type="EMBL" id="KJK73289.1"/>
    </source>
</evidence>
<sequence length="75" mass="8835">MGHKREWVPNSRVLPNAVHRMTAISNGQFRIFKALSPFKKQWREEACKAVHPDKLKEYHKNPVSWEIDATMYIVS</sequence>
<dbReference type="EMBL" id="KE385032">
    <property type="protein sequence ID" value="KJK73289.1"/>
    <property type="molecule type" value="Genomic_DNA"/>
</dbReference>
<dbReference type="AlphaFoldDB" id="A0A0D9NH40"/>
<organism evidence="1 2">
    <name type="scientific">Metarhizium anisopliae BRIP 53293</name>
    <dbReference type="NCBI Taxonomy" id="1291518"/>
    <lineage>
        <taxon>Eukaryota</taxon>
        <taxon>Fungi</taxon>
        <taxon>Dikarya</taxon>
        <taxon>Ascomycota</taxon>
        <taxon>Pezizomycotina</taxon>
        <taxon>Sordariomycetes</taxon>
        <taxon>Hypocreomycetidae</taxon>
        <taxon>Hypocreales</taxon>
        <taxon>Clavicipitaceae</taxon>
        <taxon>Metarhizium</taxon>
    </lineage>
</organism>
<reference evidence="2" key="1">
    <citation type="journal article" date="2014" name="BMC Genomics">
        <title>The genome sequence of the biocontrol fungus Metarhizium anisopliae and comparative genomics of Metarhizium species.</title>
        <authorList>
            <person name="Pattemore J.A."/>
            <person name="Hane J.K."/>
            <person name="Williams A.H."/>
            <person name="Wilson B.A."/>
            <person name="Stodart B.J."/>
            <person name="Ash G.J."/>
        </authorList>
    </citation>
    <scope>NUCLEOTIDE SEQUENCE [LARGE SCALE GENOMIC DNA]</scope>
    <source>
        <strain evidence="2">BRIP 53293</strain>
    </source>
</reference>
<name>A0A0D9NH40_METAN</name>
<evidence type="ECO:0000313" key="2">
    <source>
        <dbReference type="Proteomes" id="UP000054544"/>
    </source>
</evidence>
<accession>A0A0D9NH40</accession>
<proteinExistence type="predicted"/>
<keyword evidence="2" id="KW-1185">Reference proteome</keyword>